<dbReference type="Proteomes" id="UP000502823">
    <property type="component" value="Unassembled WGS sequence"/>
</dbReference>
<feature type="transmembrane region" description="Helical" evidence="5">
    <location>
        <begin position="49"/>
        <end position="72"/>
    </location>
</feature>
<dbReference type="EMBL" id="BLKM01000799">
    <property type="protein sequence ID" value="GFG38630.1"/>
    <property type="molecule type" value="Genomic_DNA"/>
</dbReference>
<keyword evidence="5" id="KW-0812">Transmembrane</keyword>
<dbReference type="PANTHER" id="PTHR11040:SF211">
    <property type="entry name" value="ZINC TRANSPORTER ZIP11"/>
    <property type="match status" value="1"/>
</dbReference>
<protein>
    <submittedName>
        <fullName evidence="6">Uncharacterized protein</fullName>
    </submittedName>
</protein>
<comment type="caution">
    <text evidence="6">The sequence shown here is derived from an EMBL/GenBank/DDBJ whole genome shotgun (WGS) entry which is preliminary data.</text>
</comment>
<proteinExistence type="inferred from homology"/>
<evidence type="ECO:0000256" key="3">
    <source>
        <dbReference type="ARBA" id="ARBA00022475"/>
    </source>
</evidence>
<dbReference type="PANTHER" id="PTHR11040">
    <property type="entry name" value="ZINC/IRON TRANSPORTER"/>
    <property type="match status" value="1"/>
</dbReference>
<dbReference type="FunCoup" id="A0A6L2Q3T4">
    <property type="interactions" value="147"/>
</dbReference>
<evidence type="ECO:0000256" key="5">
    <source>
        <dbReference type="SAM" id="Phobius"/>
    </source>
</evidence>
<evidence type="ECO:0000256" key="1">
    <source>
        <dbReference type="ARBA" id="ARBA00004651"/>
    </source>
</evidence>
<keyword evidence="7" id="KW-1185">Reference proteome</keyword>
<keyword evidence="3" id="KW-1003">Cell membrane</keyword>
<evidence type="ECO:0000313" key="6">
    <source>
        <dbReference type="EMBL" id="GFG38630.1"/>
    </source>
</evidence>
<name>A0A6L2Q3T4_COPFO</name>
<feature type="non-terminal residue" evidence="6">
    <location>
        <position position="186"/>
    </location>
</feature>
<accession>A0A6L2Q3T4</accession>
<keyword evidence="4" id="KW-0862">Zinc</keyword>
<dbReference type="InParanoid" id="A0A6L2Q3T4"/>
<reference evidence="7" key="1">
    <citation type="submission" date="2020-01" db="EMBL/GenBank/DDBJ databases">
        <title>Draft genome sequence of the Termite Coptotermes fromosanus.</title>
        <authorList>
            <person name="Itakura S."/>
            <person name="Yosikawa Y."/>
            <person name="Umezawa K."/>
        </authorList>
    </citation>
    <scope>NUCLEOTIDE SEQUENCE [LARGE SCALE GENOMIC DNA]</scope>
</reference>
<evidence type="ECO:0000256" key="2">
    <source>
        <dbReference type="ARBA" id="ARBA00006939"/>
    </source>
</evidence>
<comment type="subcellular location">
    <subcellularLocation>
        <location evidence="1">Cell membrane</location>
        <topology evidence="1">Multi-pass membrane protein</topology>
    </subcellularLocation>
</comment>
<dbReference type="AlphaFoldDB" id="A0A6L2Q3T4"/>
<sequence>MGIITERKLLDTSLGFAGGVMAAASYWSLLAPAIEMAEDSKLYGQNGEYSFFPVALGFLIGALFVYGTDLFISSLGVHSPNLVLGDTSTYKNTECDAFYNVPYMNLVCASFLTAFSSDSVFRFGEGLVNSNPLSRRRVMNSSSHKDRYSSASEVQELVANHKDEGLAVGVGFGAIGNSPAATFENA</sequence>
<comment type="similarity">
    <text evidence="2">Belongs to the ZIP transporter (TC 2.A.5) family.</text>
</comment>
<dbReference type="OrthoDB" id="262547at2759"/>
<gene>
    <name evidence="6" type="ORF">Cfor_09228</name>
</gene>
<dbReference type="GO" id="GO:0005385">
    <property type="term" value="F:zinc ion transmembrane transporter activity"/>
    <property type="evidence" value="ECO:0007669"/>
    <property type="project" value="TreeGrafter"/>
</dbReference>
<organism evidence="6 7">
    <name type="scientific">Coptotermes formosanus</name>
    <name type="common">Formosan subterranean termite</name>
    <dbReference type="NCBI Taxonomy" id="36987"/>
    <lineage>
        <taxon>Eukaryota</taxon>
        <taxon>Metazoa</taxon>
        <taxon>Ecdysozoa</taxon>
        <taxon>Arthropoda</taxon>
        <taxon>Hexapoda</taxon>
        <taxon>Insecta</taxon>
        <taxon>Pterygota</taxon>
        <taxon>Neoptera</taxon>
        <taxon>Polyneoptera</taxon>
        <taxon>Dictyoptera</taxon>
        <taxon>Blattodea</taxon>
        <taxon>Blattoidea</taxon>
        <taxon>Termitoidae</taxon>
        <taxon>Rhinotermitidae</taxon>
        <taxon>Coptotermes</taxon>
    </lineage>
</organism>
<feature type="transmembrane region" description="Helical" evidence="5">
    <location>
        <begin position="12"/>
        <end position="29"/>
    </location>
</feature>
<evidence type="ECO:0000313" key="7">
    <source>
        <dbReference type="Proteomes" id="UP000502823"/>
    </source>
</evidence>
<evidence type="ECO:0000256" key="4">
    <source>
        <dbReference type="ARBA" id="ARBA00022833"/>
    </source>
</evidence>
<keyword evidence="5" id="KW-0472">Membrane</keyword>
<dbReference type="GO" id="GO:0005886">
    <property type="term" value="C:plasma membrane"/>
    <property type="evidence" value="ECO:0007669"/>
    <property type="project" value="UniProtKB-SubCell"/>
</dbReference>
<keyword evidence="5" id="KW-1133">Transmembrane helix</keyword>